<proteinExistence type="predicted"/>
<sequence>MLSSMMQRAWRALAGGVLLLAGSCAAGQSQRVVVADLRPLMLAALDSADGTALGEIRGDLYRAVAGPLGLSTPLLLDIRTLLRYRQPGCARLLLHFHQEGVRASLGQAAGPRAMDATINYCRDGRPPAALTPAEGP</sequence>
<dbReference type="EMBL" id="WHUG01000009">
    <property type="protein sequence ID" value="MQA40587.1"/>
    <property type="molecule type" value="Genomic_DNA"/>
</dbReference>
<evidence type="ECO:0000313" key="2">
    <source>
        <dbReference type="EMBL" id="MQA40587.1"/>
    </source>
</evidence>
<feature type="chain" id="PRO_5025588530" evidence="1">
    <location>
        <begin position="27"/>
        <end position="136"/>
    </location>
</feature>
<keyword evidence="3" id="KW-1185">Reference proteome</keyword>
<evidence type="ECO:0000256" key="1">
    <source>
        <dbReference type="SAM" id="SignalP"/>
    </source>
</evidence>
<organism evidence="2 3">
    <name type="scientific">Rugamonas aquatica</name>
    <dbReference type="NCBI Taxonomy" id="2743357"/>
    <lineage>
        <taxon>Bacteria</taxon>
        <taxon>Pseudomonadati</taxon>
        <taxon>Pseudomonadota</taxon>
        <taxon>Betaproteobacteria</taxon>
        <taxon>Burkholderiales</taxon>
        <taxon>Oxalobacteraceae</taxon>
        <taxon>Telluria group</taxon>
        <taxon>Rugamonas</taxon>
    </lineage>
</organism>
<gene>
    <name evidence="2" type="ORF">GEV02_20755</name>
</gene>
<comment type="caution">
    <text evidence="2">The sequence shown here is derived from an EMBL/GenBank/DDBJ whole genome shotgun (WGS) entry which is preliminary data.</text>
</comment>
<dbReference type="RefSeq" id="WP_152839885.1">
    <property type="nucleotide sequence ID" value="NZ_WHUG01000009.1"/>
</dbReference>
<accession>A0A6A7N702</accession>
<protein>
    <submittedName>
        <fullName evidence="2">Uncharacterized protein</fullName>
    </submittedName>
</protein>
<reference evidence="2 3" key="1">
    <citation type="submission" date="2019-10" db="EMBL/GenBank/DDBJ databases">
        <title>Two novel species isolated from a subtropical stream in China.</title>
        <authorList>
            <person name="Lu H."/>
        </authorList>
    </citation>
    <scope>NUCLEOTIDE SEQUENCE [LARGE SCALE GENOMIC DNA]</scope>
    <source>
        <strain evidence="2 3">FT29W</strain>
    </source>
</reference>
<dbReference type="Proteomes" id="UP000440498">
    <property type="component" value="Unassembled WGS sequence"/>
</dbReference>
<evidence type="ECO:0000313" key="3">
    <source>
        <dbReference type="Proteomes" id="UP000440498"/>
    </source>
</evidence>
<keyword evidence="1" id="KW-0732">Signal</keyword>
<name>A0A6A7N702_9BURK</name>
<dbReference type="AlphaFoldDB" id="A0A6A7N702"/>
<feature type="signal peptide" evidence="1">
    <location>
        <begin position="1"/>
        <end position="26"/>
    </location>
</feature>